<proteinExistence type="predicted"/>
<reference evidence="2" key="1">
    <citation type="submission" date="2022-11" db="UniProtKB">
        <authorList>
            <consortium name="WormBaseParasite"/>
        </authorList>
    </citation>
    <scope>IDENTIFICATION</scope>
</reference>
<dbReference type="Proteomes" id="UP000887565">
    <property type="component" value="Unplaced"/>
</dbReference>
<name>A0A915KV26_ROMCU</name>
<organism evidence="1 2">
    <name type="scientific">Romanomermis culicivorax</name>
    <name type="common">Nematode worm</name>
    <dbReference type="NCBI Taxonomy" id="13658"/>
    <lineage>
        <taxon>Eukaryota</taxon>
        <taxon>Metazoa</taxon>
        <taxon>Ecdysozoa</taxon>
        <taxon>Nematoda</taxon>
        <taxon>Enoplea</taxon>
        <taxon>Dorylaimia</taxon>
        <taxon>Mermithida</taxon>
        <taxon>Mermithoidea</taxon>
        <taxon>Mermithidae</taxon>
        <taxon>Romanomermis</taxon>
    </lineage>
</organism>
<dbReference type="AlphaFoldDB" id="A0A915KV26"/>
<evidence type="ECO:0000313" key="2">
    <source>
        <dbReference type="WBParaSite" id="nRc.2.0.1.t42645-RA"/>
    </source>
</evidence>
<protein>
    <submittedName>
        <fullName evidence="2">Uncharacterized protein</fullName>
    </submittedName>
</protein>
<evidence type="ECO:0000313" key="1">
    <source>
        <dbReference type="Proteomes" id="UP000887565"/>
    </source>
</evidence>
<keyword evidence="1" id="KW-1185">Reference proteome</keyword>
<accession>A0A915KV26</accession>
<sequence>MSQFDPTALETTINSSLRKVLAPLDQRAKDHLPLIAKCHDPKSICSAQTTRLNVCRIRALLQRQDVTADFTGQILTVWSCKKNPNYNSSSDSSK</sequence>
<dbReference type="WBParaSite" id="nRc.2.0.1.t42645-RA">
    <property type="protein sequence ID" value="nRc.2.0.1.t42645-RA"/>
    <property type="gene ID" value="nRc.2.0.1.g42645"/>
</dbReference>